<dbReference type="EMBL" id="AAGUDP010000006">
    <property type="protein sequence ID" value="EBS0563180.1"/>
    <property type="molecule type" value="Genomic_DNA"/>
</dbReference>
<comment type="caution">
    <text evidence="1">The sequence shown here is derived from an EMBL/GenBank/DDBJ whole genome shotgun (WGS) entry which is preliminary data.</text>
</comment>
<dbReference type="AlphaFoldDB" id="A0A5U8XLM5"/>
<protein>
    <submittedName>
        <fullName evidence="1">Uncharacterized protein</fullName>
    </submittedName>
</protein>
<accession>A0A5U8XLM5</accession>
<sequence>MTAILTHVTLDEQEHELLPFAKLQGNYSDHEISYQLGQRITDSIHQMQANGMMDLRGANFIYVHEYRRWDERIIEDDRYNDVSITMFKSPDSLFLRRIYSPDEGYTYSFEENGGMDGSVWGMTYHNGQPIIQSIQRSGKTDGVLPHYLQQPFETLLGYMQTGMKL</sequence>
<evidence type="ECO:0000313" key="1">
    <source>
        <dbReference type="EMBL" id="EBS0563180.1"/>
    </source>
</evidence>
<gene>
    <name evidence="1" type="ORF">DTU56_08635</name>
</gene>
<proteinExistence type="predicted"/>
<name>A0A5U8XLM5_SALMU</name>
<reference evidence="1" key="1">
    <citation type="submission" date="2018-07" db="EMBL/GenBank/DDBJ databases">
        <authorList>
            <person name="Ashton P.M."/>
            <person name="Dallman T."/>
            <person name="Nair S."/>
            <person name="De Pinna E."/>
            <person name="Peters T."/>
            <person name="Grant K."/>
        </authorList>
    </citation>
    <scope>NUCLEOTIDE SEQUENCE</scope>
    <source>
        <strain evidence="1">142535</strain>
    </source>
</reference>
<organism evidence="1">
    <name type="scientific">Salmonella muenchen</name>
    <dbReference type="NCBI Taxonomy" id="596"/>
    <lineage>
        <taxon>Bacteria</taxon>
        <taxon>Pseudomonadati</taxon>
        <taxon>Pseudomonadota</taxon>
        <taxon>Gammaproteobacteria</taxon>
        <taxon>Enterobacterales</taxon>
        <taxon>Enterobacteriaceae</taxon>
        <taxon>Salmonella</taxon>
    </lineage>
</organism>